<reference evidence="2 3" key="1">
    <citation type="journal article" date="2017" name="Int. J. Syst. Evol. Microbiol.">
        <title>Ramlibacter monticola sp. nov., isolated from forest soil.</title>
        <authorList>
            <person name="Chaudhary D.K."/>
            <person name="Kim J."/>
        </authorList>
    </citation>
    <scope>NUCLEOTIDE SEQUENCE [LARGE SCALE GENOMIC DNA]</scope>
    <source>
        <strain evidence="2 3">KACC 19175</strain>
    </source>
</reference>
<dbReference type="AlphaFoldDB" id="A0A937CUI3"/>
<dbReference type="EMBL" id="JAEQNE010000003">
    <property type="protein sequence ID" value="MBL0392659.1"/>
    <property type="molecule type" value="Genomic_DNA"/>
</dbReference>
<dbReference type="Proteomes" id="UP000599109">
    <property type="component" value="Unassembled WGS sequence"/>
</dbReference>
<feature type="transmembrane region" description="Helical" evidence="1">
    <location>
        <begin position="70"/>
        <end position="89"/>
    </location>
</feature>
<feature type="transmembrane region" description="Helical" evidence="1">
    <location>
        <begin position="45"/>
        <end position="64"/>
    </location>
</feature>
<sequence>MNTQEVASLVLMYGVVPLWIAAGLADWACHRRTRIERTSGLGENALHWVLLAEGGVALFAAVLLEPDAGVLLIVFAAFLAHELTTYMELRYTARRRQIRPFEQMVHSYMELLPLVLLALLAMMNWDQVMALFAQDTPDLDMRLKDVPWPRDYLLGAGIAVLLLNVVPLVEETWRCLRERRPYA</sequence>
<accession>A0A937CUI3</accession>
<keyword evidence="1" id="KW-1133">Transmembrane helix</keyword>
<feature type="transmembrane region" description="Helical" evidence="1">
    <location>
        <begin position="110"/>
        <end position="132"/>
    </location>
</feature>
<keyword evidence="3" id="KW-1185">Reference proteome</keyword>
<keyword evidence="1" id="KW-0472">Membrane</keyword>
<feature type="transmembrane region" description="Helical" evidence="1">
    <location>
        <begin position="152"/>
        <end position="169"/>
    </location>
</feature>
<protein>
    <submittedName>
        <fullName evidence="2">Diguanylate cyclase</fullName>
    </submittedName>
</protein>
<gene>
    <name evidence="2" type="ORF">JJ685_16080</name>
</gene>
<name>A0A937CUI3_9BURK</name>
<proteinExistence type="predicted"/>
<comment type="caution">
    <text evidence="2">The sequence shown here is derived from an EMBL/GenBank/DDBJ whole genome shotgun (WGS) entry which is preliminary data.</text>
</comment>
<keyword evidence="1" id="KW-0812">Transmembrane</keyword>
<organism evidence="2 3">
    <name type="scientific">Ramlibacter monticola</name>
    <dbReference type="NCBI Taxonomy" id="1926872"/>
    <lineage>
        <taxon>Bacteria</taxon>
        <taxon>Pseudomonadati</taxon>
        <taxon>Pseudomonadota</taxon>
        <taxon>Betaproteobacteria</taxon>
        <taxon>Burkholderiales</taxon>
        <taxon>Comamonadaceae</taxon>
        <taxon>Ramlibacter</taxon>
    </lineage>
</organism>
<evidence type="ECO:0000313" key="2">
    <source>
        <dbReference type="EMBL" id="MBL0392659.1"/>
    </source>
</evidence>
<evidence type="ECO:0000256" key="1">
    <source>
        <dbReference type="SAM" id="Phobius"/>
    </source>
</evidence>
<feature type="transmembrane region" description="Helical" evidence="1">
    <location>
        <begin position="6"/>
        <end position="25"/>
    </location>
</feature>
<dbReference type="RefSeq" id="WP_201675271.1">
    <property type="nucleotide sequence ID" value="NZ_JAEQNE010000003.1"/>
</dbReference>
<evidence type="ECO:0000313" key="3">
    <source>
        <dbReference type="Proteomes" id="UP000599109"/>
    </source>
</evidence>